<proteinExistence type="predicted"/>
<dbReference type="PANTHER" id="PTHR33164:SF106">
    <property type="entry name" value="TRANSCRIPTIONAL REGULATORY PROTEIN"/>
    <property type="match status" value="1"/>
</dbReference>
<dbReference type="EMBL" id="CP022313">
    <property type="protein sequence ID" value="AXJ04778.1"/>
    <property type="molecule type" value="Genomic_DNA"/>
</dbReference>
<dbReference type="InterPro" id="IPR039422">
    <property type="entry name" value="MarR/SlyA-like"/>
</dbReference>
<dbReference type="GO" id="GO:0003700">
    <property type="term" value="F:DNA-binding transcription factor activity"/>
    <property type="evidence" value="ECO:0007669"/>
    <property type="project" value="InterPro"/>
</dbReference>
<dbReference type="Proteomes" id="UP000254535">
    <property type="component" value="Chromosome"/>
</dbReference>
<dbReference type="RefSeq" id="WP_115077625.1">
    <property type="nucleotide sequence ID" value="NZ_CP022313.1"/>
</dbReference>
<dbReference type="InterPro" id="IPR000835">
    <property type="entry name" value="HTH_MarR-typ"/>
</dbReference>
<dbReference type="PANTHER" id="PTHR33164">
    <property type="entry name" value="TRANSCRIPTIONAL REGULATOR, MARR FAMILY"/>
    <property type="match status" value="1"/>
</dbReference>
<reference evidence="2 3" key="1">
    <citation type="submission" date="2017-07" db="EMBL/GenBank/DDBJ databases">
        <title>Genome sequence of Pseudomonas NEP1.</title>
        <authorList>
            <person name="Nascimento F.X."/>
        </authorList>
    </citation>
    <scope>NUCLEOTIDE SEQUENCE [LARGE SCALE GENOMIC DNA]</scope>
    <source>
        <strain evidence="2 3">NEP1</strain>
    </source>
</reference>
<evidence type="ECO:0000259" key="1">
    <source>
        <dbReference type="PROSITE" id="PS50995"/>
    </source>
</evidence>
<sequence>MSLPTSPPNPAEDPRTLQIASDAVGQQLQQIAILTRAAAGQLGVVLGINQTDVAALEHLITDGPLPPTELASRLSVTTAGITQVIDRLERAGHVVRERQLNDKRRVLVCPVPESVAQAYRHIAPMLNGLSAVLGALDERDRAVIETFLGRVIEVYRNTLPGSTTATSETQDAE</sequence>
<name>A0A345UWC6_PSEFL</name>
<dbReference type="AlphaFoldDB" id="A0A345UWC6"/>
<accession>A0A345UWC6</accession>
<evidence type="ECO:0000313" key="3">
    <source>
        <dbReference type="Proteomes" id="UP000254535"/>
    </source>
</evidence>
<dbReference type="GO" id="GO:0006950">
    <property type="term" value="P:response to stress"/>
    <property type="evidence" value="ECO:0007669"/>
    <property type="project" value="TreeGrafter"/>
</dbReference>
<evidence type="ECO:0000313" key="2">
    <source>
        <dbReference type="EMBL" id="AXJ04778.1"/>
    </source>
</evidence>
<organism evidence="2 3">
    <name type="scientific">Pseudomonas fluorescens</name>
    <dbReference type="NCBI Taxonomy" id="294"/>
    <lineage>
        <taxon>Bacteria</taxon>
        <taxon>Pseudomonadati</taxon>
        <taxon>Pseudomonadota</taxon>
        <taxon>Gammaproteobacteria</taxon>
        <taxon>Pseudomonadales</taxon>
        <taxon>Pseudomonadaceae</taxon>
        <taxon>Pseudomonas</taxon>
    </lineage>
</organism>
<dbReference type="InterPro" id="IPR036390">
    <property type="entry name" value="WH_DNA-bd_sf"/>
</dbReference>
<dbReference type="PRINTS" id="PR00598">
    <property type="entry name" value="HTHMARR"/>
</dbReference>
<feature type="domain" description="HTH marR-type" evidence="1">
    <location>
        <begin position="21"/>
        <end position="153"/>
    </location>
</feature>
<dbReference type="SMART" id="SM00347">
    <property type="entry name" value="HTH_MARR"/>
    <property type="match status" value="1"/>
</dbReference>
<dbReference type="SUPFAM" id="SSF46785">
    <property type="entry name" value="Winged helix' DNA-binding domain"/>
    <property type="match status" value="1"/>
</dbReference>
<dbReference type="InterPro" id="IPR036388">
    <property type="entry name" value="WH-like_DNA-bd_sf"/>
</dbReference>
<dbReference type="Pfam" id="PF01047">
    <property type="entry name" value="MarR"/>
    <property type="match status" value="1"/>
</dbReference>
<dbReference type="PROSITE" id="PS50995">
    <property type="entry name" value="HTH_MARR_2"/>
    <property type="match status" value="1"/>
</dbReference>
<dbReference type="Gene3D" id="1.10.10.10">
    <property type="entry name" value="Winged helix-like DNA-binding domain superfamily/Winged helix DNA-binding domain"/>
    <property type="match status" value="1"/>
</dbReference>
<gene>
    <name evidence="2" type="ORF">CFN16_11805</name>
</gene>
<protein>
    <submittedName>
        <fullName evidence="2">MarR family transcriptional regulator</fullName>
    </submittedName>
</protein>